<dbReference type="RefSeq" id="WP_136451615.1">
    <property type="nucleotide sequence ID" value="NZ_SSTI01000007.1"/>
</dbReference>
<keyword evidence="3" id="KW-1185">Reference proteome</keyword>
<name>A0ABY2QJ32_9SPHN</name>
<proteinExistence type="predicted"/>
<protein>
    <submittedName>
        <fullName evidence="2">Uncharacterized protein</fullName>
    </submittedName>
</protein>
<evidence type="ECO:0000313" key="2">
    <source>
        <dbReference type="EMBL" id="THG39535.1"/>
    </source>
</evidence>
<gene>
    <name evidence="2" type="ORF">E5988_10170</name>
</gene>
<accession>A0ABY2QJ32</accession>
<dbReference type="EMBL" id="SSTI01000007">
    <property type="protein sequence ID" value="THG39535.1"/>
    <property type="molecule type" value="Genomic_DNA"/>
</dbReference>
<sequence>MTDHRHDEQLRARVLGAAVIGESLKRLEILADSPEPPTFRYAAIDGGSGVPVQADVGPTDRSV</sequence>
<feature type="region of interest" description="Disordered" evidence="1">
    <location>
        <begin position="41"/>
        <end position="63"/>
    </location>
</feature>
<dbReference type="Proteomes" id="UP000308038">
    <property type="component" value="Unassembled WGS sequence"/>
</dbReference>
<comment type="caution">
    <text evidence="2">The sequence shown here is derived from an EMBL/GenBank/DDBJ whole genome shotgun (WGS) entry which is preliminary data.</text>
</comment>
<evidence type="ECO:0000256" key="1">
    <source>
        <dbReference type="SAM" id="MobiDB-lite"/>
    </source>
</evidence>
<organism evidence="2 3">
    <name type="scientific">Sphingomonas olei</name>
    <dbReference type="NCBI Taxonomy" id="1886787"/>
    <lineage>
        <taxon>Bacteria</taxon>
        <taxon>Pseudomonadati</taxon>
        <taxon>Pseudomonadota</taxon>
        <taxon>Alphaproteobacteria</taxon>
        <taxon>Sphingomonadales</taxon>
        <taxon>Sphingomonadaceae</taxon>
        <taxon>Sphingomonas</taxon>
    </lineage>
</organism>
<evidence type="ECO:0000313" key="3">
    <source>
        <dbReference type="Proteomes" id="UP000308038"/>
    </source>
</evidence>
<reference evidence="2 3" key="1">
    <citation type="submission" date="2019-04" db="EMBL/GenBank/DDBJ databases">
        <title>Microbes associate with the intestines of laboratory mice.</title>
        <authorList>
            <person name="Navarre W."/>
            <person name="Wong E."/>
            <person name="Huang K.C."/>
            <person name="Tropini C."/>
            <person name="Ng K."/>
            <person name="Yu B."/>
        </authorList>
    </citation>
    <scope>NUCLEOTIDE SEQUENCE [LARGE SCALE GENOMIC DNA]</scope>
    <source>
        <strain evidence="2 3">NM83_B4-11</strain>
    </source>
</reference>